<keyword evidence="3" id="KW-1185">Reference proteome</keyword>
<organism evidence="2 3">
    <name type="scientific">Exophiala oligosperma</name>
    <dbReference type="NCBI Taxonomy" id="215243"/>
    <lineage>
        <taxon>Eukaryota</taxon>
        <taxon>Fungi</taxon>
        <taxon>Dikarya</taxon>
        <taxon>Ascomycota</taxon>
        <taxon>Pezizomycotina</taxon>
        <taxon>Eurotiomycetes</taxon>
        <taxon>Chaetothyriomycetidae</taxon>
        <taxon>Chaetothyriales</taxon>
        <taxon>Herpotrichiellaceae</taxon>
        <taxon>Exophiala</taxon>
    </lineage>
</organism>
<sequence length="123" mass="14508">MCYYARIDFACVDWKWGNMKQRCPRQHRIGETCGARLADPDNIDRDGEQCRVCKEIEVKQRRKQKELDNIARWRREGNNFTASIEKAEREALQLQETIDELQNRRASIKSQLIGDARLPTLSR</sequence>
<feature type="coiled-coil region" evidence="1">
    <location>
        <begin position="56"/>
        <end position="111"/>
    </location>
</feature>
<evidence type="ECO:0000256" key="1">
    <source>
        <dbReference type="SAM" id="Coils"/>
    </source>
</evidence>
<evidence type="ECO:0000313" key="3">
    <source>
        <dbReference type="Proteomes" id="UP000053342"/>
    </source>
</evidence>
<dbReference type="AlphaFoldDB" id="A0A0D2DTB9"/>
<dbReference type="Proteomes" id="UP000053342">
    <property type="component" value="Unassembled WGS sequence"/>
</dbReference>
<dbReference type="STRING" id="215243.A0A0D2DTB9"/>
<evidence type="ECO:0000313" key="2">
    <source>
        <dbReference type="EMBL" id="KIW45770.1"/>
    </source>
</evidence>
<keyword evidence="1" id="KW-0175">Coiled coil</keyword>
<dbReference type="EMBL" id="KN847334">
    <property type="protein sequence ID" value="KIW45770.1"/>
    <property type="molecule type" value="Genomic_DNA"/>
</dbReference>
<dbReference type="VEuPathDB" id="FungiDB:PV06_04126"/>
<name>A0A0D2DTB9_9EURO</name>
<protein>
    <submittedName>
        <fullName evidence="2">Uncharacterized protein</fullName>
    </submittedName>
</protein>
<dbReference type="GeneID" id="27356200"/>
<gene>
    <name evidence="2" type="ORF">PV06_04126</name>
</gene>
<dbReference type="HOGENOM" id="CLU_139299_2_0_1"/>
<proteinExistence type="predicted"/>
<dbReference type="OrthoDB" id="5015991at2759"/>
<accession>A0A0D2DTB9</accession>
<dbReference type="RefSeq" id="XP_016265986.1">
    <property type="nucleotide sequence ID" value="XM_016404981.1"/>
</dbReference>
<reference evidence="2 3" key="1">
    <citation type="submission" date="2015-01" db="EMBL/GenBank/DDBJ databases">
        <title>The Genome Sequence of Exophiala oligosperma CBS72588.</title>
        <authorList>
            <consortium name="The Broad Institute Genomics Platform"/>
            <person name="Cuomo C."/>
            <person name="de Hoog S."/>
            <person name="Gorbushina A."/>
            <person name="Stielow B."/>
            <person name="Teixiera M."/>
            <person name="Abouelleil A."/>
            <person name="Chapman S.B."/>
            <person name="Priest M."/>
            <person name="Young S.K."/>
            <person name="Wortman J."/>
            <person name="Nusbaum C."/>
            <person name="Birren B."/>
        </authorList>
    </citation>
    <scope>NUCLEOTIDE SEQUENCE [LARGE SCALE GENOMIC DNA]</scope>
    <source>
        <strain evidence="2 3">CBS 72588</strain>
    </source>
</reference>